<dbReference type="Pfam" id="PF13843">
    <property type="entry name" value="DDE_Tnp_1_7"/>
    <property type="match status" value="1"/>
</dbReference>
<dbReference type="PANTHER" id="PTHR46599:SF6">
    <property type="entry name" value="DUAL SPECIFICITY PHOSPHATASE 26"/>
    <property type="match status" value="1"/>
</dbReference>
<reference evidence="2" key="1">
    <citation type="submission" date="2023-11" db="EMBL/GenBank/DDBJ databases">
        <title>Genome assemblies of two species of porcelain crab, Petrolisthes cinctipes and Petrolisthes manimaculis (Anomura: Porcellanidae).</title>
        <authorList>
            <person name="Angst P."/>
        </authorList>
    </citation>
    <scope>NUCLEOTIDE SEQUENCE</scope>
    <source>
        <strain evidence="2">PB745_02</strain>
        <tissue evidence="2">Gill</tissue>
    </source>
</reference>
<keyword evidence="3" id="KW-1185">Reference proteome</keyword>
<sequence length="411" mass="46315">MFTPGENLTIDEQLLTFRGRAVFRMYIPKKPAKYGLKLILCCDNKSKYLLGAIPYVAKQEPPPQGDLSLGHYYVRQLTRPYHQSNRNVTVDNWFTSIPLAMDLQSNCGLTLVGTIKSNKKEIPSQMRLMEGRIPGSSAFLYDDYMTLVSYASLTKKGKSSKLVHLLSTMHSTPTLGDHGKPEVVLFYNSTKGGVDAFDQMCATYSCSRKTQRWPLCIFYGMLNAGGINSWIVHSANCTSAGRPPLRRRTFLMELDMELIHPWAQHRLTRPTLSCELVALIRSAFDLPSHPPQAAQAPEREVALLHNSHFNPEKRCRDCPGTAKKSKYVCRGCKVSKCARHLYTYCISCISKGVANLLRRKWLTSLATRWILLITPPNSIGLEVHPAGIRDSKGNRKSYVSRGTSWHNMCQL</sequence>
<evidence type="ECO:0000259" key="1">
    <source>
        <dbReference type="Pfam" id="PF13843"/>
    </source>
</evidence>
<protein>
    <recommendedName>
        <fullName evidence="1">PiggyBac transposable element-derived protein domain-containing protein</fullName>
    </recommendedName>
</protein>
<comment type="caution">
    <text evidence="2">The sequence shown here is derived from an EMBL/GenBank/DDBJ whole genome shotgun (WGS) entry which is preliminary data.</text>
</comment>
<dbReference type="PANTHER" id="PTHR46599">
    <property type="entry name" value="PIGGYBAC TRANSPOSABLE ELEMENT-DERIVED PROTEIN 4"/>
    <property type="match status" value="1"/>
</dbReference>
<proteinExistence type="predicted"/>
<accession>A0AAE1QKC3</accession>
<dbReference type="Proteomes" id="UP001292094">
    <property type="component" value="Unassembled WGS sequence"/>
</dbReference>
<feature type="domain" description="PiggyBac transposable element-derived protein" evidence="1">
    <location>
        <begin position="2"/>
        <end position="230"/>
    </location>
</feature>
<gene>
    <name evidence="2" type="ORF">Pmani_001264</name>
</gene>
<dbReference type="AlphaFoldDB" id="A0AAE1QKC3"/>
<organism evidence="2 3">
    <name type="scientific">Petrolisthes manimaculis</name>
    <dbReference type="NCBI Taxonomy" id="1843537"/>
    <lineage>
        <taxon>Eukaryota</taxon>
        <taxon>Metazoa</taxon>
        <taxon>Ecdysozoa</taxon>
        <taxon>Arthropoda</taxon>
        <taxon>Crustacea</taxon>
        <taxon>Multicrustacea</taxon>
        <taxon>Malacostraca</taxon>
        <taxon>Eumalacostraca</taxon>
        <taxon>Eucarida</taxon>
        <taxon>Decapoda</taxon>
        <taxon>Pleocyemata</taxon>
        <taxon>Anomura</taxon>
        <taxon>Galatheoidea</taxon>
        <taxon>Porcellanidae</taxon>
        <taxon>Petrolisthes</taxon>
    </lineage>
</organism>
<dbReference type="InterPro" id="IPR029526">
    <property type="entry name" value="PGBD"/>
</dbReference>
<name>A0AAE1QKC3_9EUCA</name>
<evidence type="ECO:0000313" key="3">
    <source>
        <dbReference type="Proteomes" id="UP001292094"/>
    </source>
</evidence>
<evidence type="ECO:0000313" key="2">
    <source>
        <dbReference type="EMBL" id="KAK4328321.1"/>
    </source>
</evidence>
<dbReference type="EMBL" id="JAWZYT010000088">
    <property type="protein sequence ID" value="KAK4328321.1"/>
    <property type="molecule type" value="Genomic_DNA"/>
</dbReference>